<dbReference type="GO" id="GO:0005829">
    <property type="term" value="C:cytosol"/>
    <property type="evidence" value="ECO:0007669"/>
    <property type="project" value="TreeGrafter"/>
</dbReference>
<dbReference type="InterPro" id="IPR014830">
    <property type="entry name" value="Glycolipid_transfer_prot_dom"/>
</dbReference>
<dbReference type="GO" id="GO:1902388">
    <property type="term" value="F:ceramide 1-phosphate transfer activity"/>
    <property type="evidence" value="ECO:0007669"/>
    <property type="project" value="TreeGrafter"/>
</dbReference>
<dbReference type="PANTHER" id="PTHR10219">
    <property type="entry name" value="GLYCOLIPID TRANSFER PROTEIN-RELATED"/>
    <property type="match status" value="1"/>
</dbReference>
<evidence type="ECO:0000259" key="1">
    <source>
        <dbReference type="Pfam" id="PF08718"/>
    </source>
</evidence>
<dbReference type="GO" id="GO:1902387">
    <property type="term" value="F:ceramide 1-phosphate binding"/>
    <property type="evidence" value="ECO:0007669"/>
    <property type="project" value="TreeGrafter"/>
</dbReference>
<proteinExistence type="predicted"/>
<dbReference type="PANTHER" id="PTHR10219:SF43">
    <property type="entry name" value="GLYCOLIPID TRANSFER PROTEIN DOMAIN-CONTAINING PROTEIN"/>
    <property type="match status" value="1"/>
</dbReference>
<dbReference type="Proteomes" id="UP000887540">
    <property type="component" value="Unplaced"/>
</dbReference>
<dbReference type="Pfam" id="PF08718">
    <property type="entry name" value="GLTP"/>
    <property type="match status" value="1"/>
</dbReference>
<dbReference type="SUPFAM" id="SSF110004">
    <property type="entry name" value="Glycolipid transfer protein, GLTP"/>
    <property type="match status" value="1"/>
</dbReference>
<reference evidence="3" key="1">
    <citation type="submission" date="2022-11" db="UniProtKB">
        <authorList>
            <consortium name="WormBaseParasite"/>
        </authorList>
    </citation>
    <scope>IDENTIFICATION</scope>
</reference>
<dbReference type="GO" id="GO:0016020">
    <property type="term" value="C:membrane"/>
    <property type="evidence" value="ECO:0007669"/>
    <property type="project" value="TreeGrafter"/>
</dbReference>
<dbReference type="AlphaFoldDB" id="A0A914CPS3"/>
<name>A0A914CPS3_9BILA</name>
<keyword evidence="2" id="KW-1185">Reference proteome</keyword>
<evidence type="ECO:0000313" key="2">
    <source>
        <dbReference type="Proteomes" id="UP000887540"/>
    </source>
</evidence>
<dbReference type="Gene3D" id="1.10.3520.10">
    <property type="entry name" value="Glycolipid transfer protein"/>
    <property type="match status" value="2"/>
</dbReference>
<accession>A0A914CPS3</accession>
<sequence length="157" mass="18314">MSENVSFDISAVINHFERSSYEKDDIHLISYVQAYEELSKLFSILGVIFSFVEVDVKEKRSILRSLYEKDQQNYVTVQKMIAYEFSGSNVPNGQGSRTLLRMVPNRQRLIEEIFANHTQDPTPENIEVISTRFLEVVNDVYNRVQTLYEEKNLLNLP</sequence>
<feature type="domain" description="Glycolipid transfer protein" evidence="1">
    <location>
        <begin position="27"/>
        <end position="122"/>
    </location>
</feature>
<dbReference type="WBParaSite" id="ACRNAN_scaffold1266.g29349.t1">
    <property type="protein sequence ID" value="ACRNAN_scaffold1266.g29349.t1"/>
    <property type="gene ID" value="ACRNAN_scaffold1266.g29349"/>
</dbReference>
<dbReference type="InterPro" id="IPR036497">
    <property type="entry name" value="GLTP_sf"/>
</dbReference>
<organism evidence="2 3">
    <name type="scientific">Acrobeloides nanus</name>
    <dbReference type="NCBI Taxonomy" id="290746"/>
    <lineage>
        <taxon>Eukaryota</taxon>
        <taxon>Metazoa</taxon>
        <taxon>Ecdysozoa</taxon>
        <taxon>Nematoda</taxon>
        <taxon>Chromadorea</taxon>
        <taxon>Rhabditida</taxon>
        <taxon>Tylenchina</taxon>
        <taxon>Cephalobomorpha</taxon>
        <taxon>Cephaloboidea</taxon>
        <taxon>Cephalobidae</taxon>
        <taxon>Acrobeloides</taxon>
    </lineage>
</organism>
<protein>
    <submittedName>
        <fullName evidence="3">Glycolipid transfer protein domain-containing protein</fullName>
    </submittedName>
</protein>
<evidence type="ECO:0000313" key="3">
    <source>
        <dbReference type="WBParaSite" id="ACRNAN_scaffold1266.g29349.t1"/>
    </source>
</evidence>